<dbReference type="Proteomes" id="UP000796761">
    <property type="component" value="Unassembled WGS sequence"/>
</dbReference>
<evidence type="ECO:0000313" key="2">
    <source>
        <dbReference type="Proteomes" id="UP000796761"/>
    </source>
</evidence>
<reference evidence="1" key="1">
    <citation type="submission" date="2019-04" db="EMBL/GenBank/DDBJ databases">
        <title>Genome assembly of Zosterops borbonicus 15179.</title>
        <authorList>
            <person name="Leroy T."/>
            <person name="Anselmetti Y."/>
            <person name="Tilak M.-K."/>
            <person name="Nabholz B."/>
        </authorList>
    </citation>
    <scope>NUCLEOTIDE SEQUENCE</scope>
    <source>
        <strain evidence="1">HGM_15179</strain>
        <tissue evidence="1">Muscle</tissue>
    </source>
</reference>
<comment type="caution">
    <text evidence="1">The sequence shown here is derived from an EMBL/GenBank/DDBJ whole genome shotgun (WGS) entry which is preliminary data.</text>
</comment>
<accession>A0A8K1GQ82</accession>
<proteinExistence type="predicted"/>
<organism evidence="1 2">
    <name type="scientific">Zosterops borbonicus</name>
    <dbReference type="NCBI Taxonomy" id="364589"/>
    <lineage>
        <taxon>Eukaryota</taxon>
        <taxon>Metazoa</taxon>
        <taxon>Chordata</taxon>
        <taxon>Craniata</taxon>
        <taxon>Vertebrata</taxon>
        <taxon>Euteleostomi</taxon>
        <taxon>Archelosauria</taxon>
        <taxon>Archosauria</taxon>
        <taxon>Dinosauria</taxon>
        <taxon>Saurischia</taxon>
        <taxon>Theropoda</taxon>
        <taxon>Coelurosauria</taxon>
        <taxon>Aves</taxon>
        <taxon>Neognathae</taxon>
        <taxon>Neoaves</taxon>
        <taxon>Telluraves</taxon>
        <taxon>Australaves</taxon>
        <taxon>Passeriformes</taxon>
        <taxon>Sylvioidea</taxon>
        <taxon>Zosteropidae</taxon>
        <taxon>Zosterops</taxon>
    </lineage>
</organism>
<dbReference type="OrthoDB" id="9396613at2759"/>
<name>A0A8K1GQ82_9PASS</name>
<protein>
    <submittedName>
        <fullName evidence="1">Uncharacterized protein</fullName>
    </submittedName>
</protein>
<dbReference type="AlphaFoldDB" id="A0A8K1GQ82"/>
<dbReference type="EMBL" id="SWJQ01000079">
    <property type="protein sequence ID" value="TRZ23294.1"/>
    <property type="molecule type" value="Genomic_DNA"/>
</dbReference>
<evidence type="ECO:0000313" key="1">
    <source>
        <dbReference type="EMBL" id="TRZ23294.1"/>
    </source>
</evidence>
<keyword evidence="2" id="KW-1185">Reference proteome</keyword>
<sequence length="160" mass="17722">MVDTLQNRDTIQRDLDRLEKQGYAKKWDLGVLGDDKLTKTWQCALAAQKAKCVLGCIQSPVGSRAREGILPLCSALVRPHLQGCISSGLPAEEGQRPVRASPEETMKMIGGLEHLTWEDRLGQLGLFILEKPLGRPYSTFQYLKGANNRAREQQGHVVVG</sequence>
<gene>
    <name evidence="1" type="ORF">HGM15179_003863</name>
</gene>